<keyword evidence="12" id="KW-1185">Reference proteome</keyword>
<keyword evidence="4" id="KW-0547">Nucleotide-binding</keyword>
<dbReference type="InterPro" id="IPR050053">
    <property type="entry name" value="ATPase_alpha/beta_chains"/>
</dbReference>
<dbReference type="Pfam" id="PF02108">
    <property type="entry name" value="FliH"/>
    <property type="match status" value="1"/>
</dbReference>
<dbReference type="InterPro" id="IPR020003">
    <property type="entry name" value="ATPase_a/bsu_AS"/>
</dbReference>
<comment type="subcellular location">
    <subcellularLocation>
        <location evidence="1">Cytoplasm</location>
    </subcellularLocation>
</comment>
<reference evidence="11" key="1">
    <citation type="submission" date="2022-04" db="EMBL/GenBank/DDBJ databases">
        <title>Desulfatitalea alkaliphila sp. nov., a novel anaerobic sulfate-reducing bacterium isolated from terrestrial mud volcano, Taman Peninsula, Russia.</title>
        <authorList>
            <person name="Khomyakova M.A."/>
            <person name="Merkel A.Y."/>
            <person name="Slobodkin A.I."/>
        </authorList>
    </citation>
    <scope>NUCLEOTIDE SEQUENCE</scope>
    <source>
        <strain evidence="11">M08but</strain>
    </source>
</reference>
<evidence type="ECO:0000256" key="2">
    <source>
        <dbReference type="ARBA" id="ARBA00022448"/>
    </source>
</evidence>
<gene>
    <name evidence="11" type="primary">fliI</name>
    <name evidence="11" type="ORF">MRX98_12060</name>
</gene>
<dbReference type="InterPro" id="IPR005714">
    <property type="entry name" value="ATPase_T3SS_FliI/YscN"/>
</dbReference>
<feature type="domain" description="AAA+ ATPase" evidence="10">
    <location>
        <begin position="385"/>
        <end position="567"/>
    </location>
</feature>
<dbReference type="GO" id="GO:0030257">
    <property type="term" value="C:type III protein secretion system complex"/>
    <property type="evidence" value="ECO:0007669"/>
    <property type="project" value="InterPro"/>
</dbReference>
<keyword evidence="6" id="KW-0653">Protein transport</keyword>
<dbReference type="InterPro" id="IPR027417">
    <property type="entry name" value="P-loop_NTPase"/>
</dbReference>
<evidence type="ECO:0000313" key="12">
    <source>
        <dbReference type="Proteomes" id="UP001165427"/>
    </source>
</evidence>
<dbReference type="InterPro" id="IPR040627">
    <property type="entry name" value="T3SS_ATPase_C"/>
</dbReference>
<organism evidence="11 12">
    <name type="scientific">Desulfatitalea alkaliphila</name>
    <dbReference type="NCBI Taxonomy" id="2929485"/>
    <lineage>
        <taxon>Bacteria</taxon>
        <taxon>Pseudomonadati</taxon>
        <taxon>Thermodesulfobacteriota</taxon>
        <taxon>Desulfobacteria</taxon>
        <taxon>Desulfobacterales</taxon>
        <taxon>Desulfosarcinaceae</taxon>
        <taxon>Desulfatitalea</taxon>
    </lineage>
</organism>
<keyword evidence="5" id="KW-0067">ATP-binding</keyword>
<dbReference type="Pfam" id="PF02874">
    <property type="entry name" value="ATP-synt_ab_N"/>
    <property type="match status" value="1"/>
</dbReference>
<evidence type="ECO:0000256" key="9">
    <source>
        <dbReference type="SAM" id="MobiDB-lite"/>
    </source>
</evidence>
<keyword evidence="3" id="KW-0963">Cytoplasm</keyword>
<keyword evidence="11" id="KW-0969">Cilium</keyword>
<dbReference type="Pfam" id="PF00006">
    <property type="entry name" value="ATP-synt_ab"/>
    <property type="match status" value="1"/>
</dbReference>
<accession>A0AA41R316</accession>
<keyword evidence="11" id="KW-0966">Cell projection</keyword>
<dbReference type="GO" id="GO:0005524">
    <property type="term" value="F:ATP binding"/>
    <property type="evidence" value="ECO:0007669"/>
    <property type="project" value="UniProtKB-KW"/>
</dbReference>
<proteinExistence type="predicted"/>
<dbReference type="Proteomes" id="UP001165427">
    <property type="component" value="Unassembled WGS sequence"/>
</dbReference>
<dbReference type="PANTHER" id="PTHR15184:SF9">
    <property type="entry name" value="SPI-1 TYPE 3 SECRETION SYSTEM ATPASE"/>
    <property type="match status" value="1"/>
</dbReference>
<dbReference type="EMBL" id="JALJRB010000012">
    <property type="protein sequence ID" value="MCJ8501309.1"/>
    <property type="molecule type" value="Genomic_DNA"/>
</dbReference>
<evidence type="ECO:0000256" key="7">
    <source>
        <dbReference type="ARBA" id="ARBA00022967"/>
    </source>
</evidence>
<dbReference type="CDD" id="cd01136">
    <property type="entry name" value="ATPase_flagellum-secretory_path_III"/>
    <property type="match status" value="1"/>
</dbReference>
<evidence type="ECO:0000313" key="11">
    <source>
        <dbReference type="EMBL" id="MCJ8501309.1"/>
    </source>
</evidence>
<dbReference type="InterPro" id="IPR018035">
    <property type="entry name" value="Flagellar_FliH/T3SS_HrpE"/>
</dbReference>
<keyword evidence="11" id="KW-0282">Flagellum</keyword>
<dbReference type="CDD" id="cd18117">
    <property type="entry name" value="ATP-synt_flagellum-secretory_path_III_N"/>
    <property type="match status" value="1"/>
</dbReference>
<sequence length="664" mass="72235">MHNDPKDRNGAYAFPEIRVSQPSAKGPSNDWQATPESLEEKVRAAEAKAYEEGYHQERTKGLPKEMAAVQDLKAQLDGAVDTLAVHRQRMRYMSEEALVNLGMAMAREILEQEMRQHPERSASVFRKVFSRVVGQSRVRVKAHPDDCDLARRILKEVVPDGEDVNATQVIPDPALVRGGCLVETDFGTIDARIDRQLAVIGEKVQGTMAEIKGEISAGATQARSDETVAERLTPYRRIIESTSPVQVCGHVTQVVGLVVEANGPVVQLGAICDIHGSDGERPIAAEVLGFRDRTVLMMPLEEIRTIGPGSRVVARQGKAAVAVGPKMLGRIIDGLGVPIDNRGPLETEATYPIYANPINPLLRQRIRTPLDMGIRAINGLVTVGCGQRMGIFAGSGVGKSVLMGMIARNAQADVNVIALIGERGRELNDFIEKDLGEEGLRKSVVVVATSDHLPLVRVRGAFLATAIAEYFRDQGMTVNLMMDSLTRFAMAQREIGLALGEPPTTKGYTPSVLTMLPRLLERAGTSDHEGTITGLYTVLVEGDDMNEPIADAARSILDGHIVLSRALAHQNHYPAIDVLHSISRVMEDIASLKHKHSAGRVKEMLATYRKSEDLINIGAYVAGSNPAIDRAIAKFDAINGYLRQEIGESVGFEESVEALDLLLK</sequence>
<dbReference type="GO" id="GO:0005737">
    <property type="term" value="C:cytoplasm"/>
    <property type="evidence" value="ECO:0007669"/>
    <property type="project" value="UniProtKB-SubCell"/>
</dbReference>
<evidence type="ECO:0000256" key="6">
    <source>
        <dbReference type="ARBA" id="ARBA00022927"/>
    </source>
</evidence>
<comment type="caution">
    <text evidence="11">The sequence shown here is derived from an EMBL/GenBank/DDBJ whole genome shotgun (WGS) entry which is preliminary data.</text>
</comment>
<dbReference type="Pfam" id="PF18269">
    <property type="entry name" value="T3SS_ATPase_C"/>
    <property type="match status" value="1"/>
</dbReference>
<evidence type="ECO:0000256" key="1">
    <source>
        <dbReference type="ARBA" id="ARBA00004496"/>
    </source>
</evidence>
<protein>
    <submittedName>
        <fullName evidence="11">Flagellar protein export ATPase FliI</fullName>
    </submittedName>
</protein>
<evidence type="ECO:0000256" key="4">
    <source>
        <dbReference type="ARBA" id="ARBA00022741"/>
    </source>
</evidence>
<evidence type="ECO:0000256" key="8">
    <source>
        <dbReference type="ARBA" id="ARBA00034006"/>
    </source>
</evidence>
<comment type="catalytic activity">
    <reaction evidence="8">
        <text>ATP + H2O + cellular proteinSide 1 = ADP + phosphate + cellular proteinSide 2.</text>
        <dbReference type="EC" id="7.4.2.8"/>
    </reaction>
</comment>
<dbReference type="GO" id="GO:0044780">
    <property type="term" value="P:bacterial-type flagellum assembly"/>
    <property type="evidence" value="ECO:0007669"/>
    <property type="project" value="InterPro"/>
</dbReference>
<keyword evidence="7" id="KW-1278">Translocase</keyword>
<evidence type="ECO:0000256" key="3">
    <source>
        <dbReference type="ARBA" id="ARBA00022490"/>
    </source>
</evidence>
<dbReference type="PROSITE" id="PS00152">
    <property type="entry name" value="ATPASE_ALPHA_BETA"/>
    <property type="match status" value="1"/>
</dbReference>
<dbReference type="InterPro" id="IPR004100">
    <property type="entry name" value="ATPase_F1/V1/A1_a/bsu_N"/>
</dbReference>
<dbReference type="GO" id="GO:0008564">
    <property type="term" value="F:protein-exporting ATPase activity"/>
    <property type="evidence" value="ECO:0007669"/>
    <property type="project" value="UniProtKB-EC"/>
</dbReference>
<dbReference type="SMART" id="SM00382">
    <property type="entry name" value="AAA"/>
    <property type="match status" value="1"/>
</dbReference>
<dbReference type="InterPro" id="IPR000194">
    <property type="entry name" value="ATPase_F1/V1/A1_a/bsu_nucl-bd"/>
</dbReference>
<dbReference type="SUPFAM" id="SSF52540">
    <property type="entry name" value="P-loop containing nucleoside triphosphate hydrolases"/>
    <property type="match status" value="1"/>
</dbReference>
<name>A0AA41R316_9BACT</name>
<dbReference type="AlphaFoldDB" id="A0AA41R316"/>
<dbReference type="FunFam" id="3.40.50.12240:FF:000002">
    <property type="entry name" value="Flagellum-specific ATP synthase FliI"/>
    <property type="match status" value="1"/>
</dbReference>
<dbReference type="GO" id="GO:0030254">
    <property type="term" value="P:protein secretion by the type III secretion system"/>
    <property type="evidence" value="ECO:0007669"/>
    <property type="project" value="InterPro"/>
</dbReference>
<dbReference type="Gene3D" id="3.40.50.12240">
    <property type="match status" value="1"/>
</dbReference>
<dbReference type="NCBIfam" id="TIGR01026">
    <property type="entry name" value="fliI_yscN"/>
    <property type="match status" value="1"/>
</dbReference>
<dbReference type="PANTHER" id="PTHR15184">
    <property type="entry name" value="ATP SYNTHASE"/>
    <property type="match status" value="1"/>
</dbReference>
<dbReference type="InterPro" id="IPR003593">
    <property type="entry name" value="AAA+_ATPase"/>
</dbReference>
<evidence type="ECO:0000256" key="5">
    <source>
        <dbReference type="ARBA" id="ARBA00022840"/>
    </source>
</evidence>
<dbReference type="GO" id="GO:0016887">
    <property type="term" value="F:ATP hydrolysis activity"/>
    <property type="evidence" value="ECO:0007669"/>
    <property type="project" value="InterPro"/>
</dbReference>
<keyword evidence="2" id="KW-0813">Transport</keyword>
<dbReference type="GO" id="GO:0046933">
    <property type="term" value="F:proton-transporting ATP synthase activity, rotational mechanism"/>
    <property type="evidence" value="ECO:0007669"/>
    <property type="project" value="TreeGrafter"/>
</dbReference>
<dbReference type="GO" id="GO:0071973">
    <property type="term" value="P:bacterial-type flagellum-dependent cell motility"/>
    <property type="evidence" value="ECO:0007669"/>
    <property type="project" value="InterPro"/>
</dbReference>
<dbReference type="RefSeq" id="WP_246908517.1">
    <property type="nucleotide sequence ID" value="NZ_JALJRB010000012.1"/>
</dbReference>
<dbReference type="NCBIfam" id="TIGR03497">
    <property type="entry name" value="FliI_clade2"/>
    <property type="match status" value="1"/>
</dbReference>
<dbReference type="InterPro" id="IPR022425">
    <property type="entry name" value="FliI_clade2"/>
</dbReference>
<evidence type="ECO:0000259" key="10">
    <source>
        <dbReference type="SMART" id="SM00382"/>
    </source>
</evidence>
<feature type="region of interest" description="Disordered" evidence="9">
    <location>
        <begin position="1"/>
        <end position="39"/>
    </location>
</feature>